<protein>
    <submittedName>
        <fullName evidence="1">Uncharacterized protein</fullName>
    </submittedName>
</protein>
<dbReference type="AlphaFoldDB" id="H6SKU6"/>
<keyword evidence="2" id="KW-1185">Reference proteome</keyword>
<accession>H6SKU6</accession>
<evidence type="ECO:0000313" key="2">
    <source>
        <dbReference type="Proteomes" id="UP000033220"/>
    </source>
</evidence>
<proteinExistence type="predicted"/>
<sequence length="57" mass="5979">MLFEEALTQSLDGRSLPRLIEFLGGIAASLSLGENLVRPDPGLLWRDGAVGADGDPA</sequence>
<name>H6SKU6_PARPM</name>
<evidence type="ECO:0000313" key="1">
    <source>
        <dbReference type="EMBL" id="CCG08611.1"/>
    </source>
</evidence>
<dbReference type="KEGG" id="rpm:RSPPHO_01985"/>
<organism evidence="1 2">
    <name type="scientific">Pararhodospirillum photometricum DSM 122</name>
    <dbReference type="NCBI Taxonomy" id="1150469"/>
    <lineage>
        <taxon>Bacteria</taxon>
        <taxon>Pseudomonadati</taxon>
        <taxon>Pseudomonadota</taxon>
        <taxon>Alphaproteobacteria</taxon>
        <taxon>Rhodospirillales</taxon>
        <taxon>Rhodospirillaceae</taxon>
        <taxon>Pararhodospirillum</taxon>
    </lineage>
</organism>
<dbReference type="EMBL" id="HE663493">
    <property type="protein sequence ID" value="CCG08611.1"/>
    <property type="molecule type" value="Genomic_DNA"/>
</dbReference>
<dbReference type="Proteomes" id="UP000033220">
    <property type="component" value="Chromosome DSM 122"/>
</dbReference>
<dbReference type="HOGENOM" id="CLU_2993779_0_0_5"/>
<reference evidence="1 2" key="1">
    <citation type="submission" date="2012-02" db="EMBL/GenBank/DDBJ databases">
        <title>Shotgun genome sequence of Phaeospirillum photometricum DSM 122.</title>
        <authorList>
            <person name="Duquesne K."/>
            <person name="Sturgis J."/>
        </authorList>
    </citation>
    <scope>NUCLEOTIDE SEQUENCE [LARGE SCALE GENOMIC DNA]</scope>
    <source>
        <strain evidence="2">DSM122</strain>
    </source>
</reference>
<gene>
    <name evidence="1" type="ORF">RSPPHO_01985</name>
</gene>